<sequence>MALIILSDHNDYESMEVVEMIDGKRGDLLLEFRMDDSSARLSHIRPEIDIPLLRASLDVFREEFVDPRKASGAPCPPW</sequence>
<name>A0A918CLA9_9ACTN</name>
<dbReference type="Proteomes" id="UP000658320">
    <property type="component" value="Unassembled WGS sequence"/>
</dbReference>
<dbReference type="EMBL" id="BMSX01000013">
    <property type="protein sequence ID" value="GGR29814.1"/>
    <property type="molecule type" value="Genomic_DNA"/>
</dbReference>
<keyword evidence="2" id="KW-1185">Reference proteome</keyword>
<gene>
    <name evidence="1" type="ORF">GCM10010251_52240</name>
</gene>
<protein>
    <submittedName>
        <fullName evidence="1">Uncharacterized protein</fullName>
    </submittedName>
</protein>
<proteinExistence type="predicted"/>
<organism evidence="1 2">
    <name type="scientific">Streptomyces aurantiogriseus</name>
    <dbReference type="NCBI Taxonomy" id="66870"/>
    <lineage>
        <taxon>Bacteria</taxon>
        <taxon>Bacillati</taxon>
        <taxon>Actinomycetota</taxon>
        <taxon>Actinomycetes</taxon>
        <taxon>Kitasatosporales</taxon>
        <taxon>Streptomycetaceae</taxon>
        <taxon>Streptomyces</taxon>
    </lineage>
</organism>
<reference evidence="1" key="2">
    <citation type="submission" date="2020-09" db="EMBL/GenBank/DDBJ databases">
        <authorList>
            <person name="Sun Q."/>
            <person name="Ohkuma M."/>
        </authorList>
    </citation>
    <scope>NUCLEOTIDE SEQUENCE</scope>
    <source>
        <strain evidence="1">JCM 4346</strain>
    </source>
</reference>
<dbReference type="AlphaFoldDB" id="A0A918CLA9"/>
<dbReference type="RefSeq" id="WP_189940170.1">
    <property type="nucleotide sequence ID" value="NZ_BMSX01000013.1"/>
</dbReference>
<evidence type="ECO:0000313" key="1">
    <source>
        <dbReference type="EMBL" id="GGR29814.1"/>
    </source>
</evidence>
<reference evidence="1" key="1">
    <citation type="journal article" date="2014" name="Int. J. Syst. Evol. Microbiol.">
        <title>Complete genome sequence of Corynebacterium casei LMG S-19264T (=DSM 44701T), isolated from a smear-ripened cheese.</title>
        <authorList>
            <consortium name="US DOE Joint Genome Institute (JGI-PGF)"/>
            <person name="Walter F."/>
            <person name="Albersmeier A."/>
            <person name="Kalinowski J."/>
            <person name="Ruckert C."/>
        </authorList>
    </citation>
    <scope>NUCLEOTIDE SEQUENCE</scope>
    <source>
        <strain evidence="1">JCM 4346</strain>
    </source>
</reference>
<accession>A0A918CLA9</accession>
<evidence type="ECO:0000313" key="2">
    <source>
        <dbReference type="Proteomes" id="UP000658320"/>
    </source>
</evidence>
<comment type="caution">
    <text evidence="1">The sequence shown here is derived from an EMBL/GenBank/DDBJ whole genome shotgun (WGS) entry which is preliminary data.</text>
</comment>